<dbReference type="GO" id="GO:0008176">
    <property type="term" value="F:tRNA (guanine(46)-N7)-methyltransferase activity"/>
    <property type="evidence" value="ECO:0007669"/>
    <property type="project" value="UniProtKB-UniRule"/>
</dbReference>
<keyword evidence="5 9" id="KW-0949">S-adenosyl-L-methionine</keyword>
<dbReference type="EMBL" id="FQZP01000066">
    <property type="protein sequence ID" value="SHJ52461.1"/>
    <property type="molecule type" value="Genomic_DNA"/>
</dbReference>
<dbReference type="InterPro" id="IPR055361">
    <property type="entry name" value="tRNA_methyltr_TrmB_bact"/>
</dbReference>
<dbReference type="InterPro" id="IPR029063">
    <property type="entry name" value="SAM-dependent_MTases_sf"/>
</dbReference>
<reference evidence="10 11" key="1">
    <citation type="submission" date="2016-11" db="EMBL/GenBank/DDBJ databases">
        <authorList>
            <person name="Varghese N."/>
            <person name="Submissions S."/>
        </authorList>
    </citation>
    <scope>NUCLEOTIDE SEQUENCE [LARGE SCALE GENOMIC DNA]</scope>
    <source>
        <strain evidence="10 11">DSM 19027</strain>
    </source>
</reference>
<dbReference type="NCBIfam" id="NF001080">
    <property type="entry name" value="PRK00121.2-2"/>
    <property type="match status" value="1"/>
</dbReference>
<dbReference type="GO" id="GO:0043527">
    <property type="term" value="C:tRNA methyltransferase complex"/>
    <property type="evidence" value="ECO:0007669"/>
    <property type="project" value="TreeGrafter"/>
</dbReference>
<dbReference type="SUPFAM" id="SSF53335">
    <property type="entry name" value="S-adenosyl-L-methionine-dependent methyltransferases"/>
    <property type="match status" value="1"/>
</dbReference>
<dbReference type="OrthoDB" id="9802090at2"/>
<evidence type="ECO:0000256" key="9">
    <source>
        <dbReference type="HAMAP-Rule" id="MF_01057"/>
    </source>
</evidence>
<evidence type="ECO:0000313" key="11">
    <source>
        <dbReference type="Proteomes" id="UP000324781"/>
    </source>
</evidence>
<dbReference type="AlphaFoldDB" id="A0A1M6K0E2"/>
<keyword evidence="3 9" id="KW-0489">Methyltransferase</keyword>
<feature type="binding site" evidence="9">
    <location>
        <position position="43"/>
    </location>
    <ligand>
        <name>S-adenosyl-L-methionine</name>
        <dbReference type="ChEBI" id="CHEBI:59789"/>
    </ligand>
</feature>
<feature type="binding site" evidence="9">
    <location>
        <position position="95"/>
    </location>
    <ligand>
        <name>S-adenosyl-L-methionine</name>
        <dbReference type="ChEBI" id="CHEBI:59789"/>
    </ligand>
</feature>
<dbReference type="NCBIfam" id="TIGR00091">
    <property type="entry name" value="tRNA (guanosine(46)-N7)-methyltransferase TrmB"/>
    <property type="match status" value="1"/>
</dbReference>
<gene>
    <name evidence="9" type="primary">trmB</name>
    <name evidence="10" type="ORF">SAMN05444373_10662</name>
</gene>
<dbReference type="PANTHER" id="PTHR23417:SF14">
    <property type="entry name" value="PENTACOTRIPEPTIDE-REPEAT REGION OF PRORP DOMAIN-CONTAINING PROTEIN"/>
    <property type="match status" value="1"/>
</dbReference>
<comment type="similarity">
    <text evidence="8 9">Belongs to the class I-like SAM-binding methyltransferase superfamily. TrmB family.</text>
</comment>
<dbReference type="Pfam" id="PF02390">
    <property type="entry name" value="Methyltransf_4"/>
    <property type="match status" value="1"/>
</dbReference>
<dbReference type="CDD" id="cd02440">
    <property type="entry name" value="AdoMet_MTases"/>
    <property type="match status" value="1"/>
</dbReference>
<dbReference type="Proteomes" id="UP000324781">
    <property type="component" value="Unassembled WGS sequence"/>
</dbReference>
<dbReference type="HAMAP" id="MF_01057">
    <property type="entry name" value="tRNA_methyltr_TrmB"/>
    <property type="match status" value="1"/>
</dbReference>
<dbReference type="RefSeq" id="WP_149679605.1">
    <property type="nucleotide sequence ID" value="NZ_DAONMB010000078.1"/>
</dbReference>
<dbReference type="Gene3D" id="3.40.50.150">
    <property type="entry name" value="Vaccinia Virus protein VP39"/>
    <property type="match status" value="1"/>
</dbReference>
<name>A0A1M6K0E2_9FIRM</name>
<evidence type="ECO:0000256" key="4">
    <source>
        <dbReference type="ARBA" id="ARBA00022679"/>
    </source>
</evidence>
<accession>A0A1M6K0E2</accession>
<keyword evidence="6 9" id="KW-0819">tRNA processing</keyword>
<evidence type="ECO:0000256" key="6">
    <source>
        <dbReference type="ARBA" id="ARBA00022694"/>
    </source>
</evidence>
<evidence type="ECO:0000256" key="5">
    <source>
        <dbReference type="ARBA" id="ARBA00022691"/>
    </source>
</evidence>
<protein>
    <recommendedName>
        <fullName evidence="9">tRNA (guanine-N(7)-)-methyltransferase</fullName>
        <ecNumber evidence="9">2.1.1.33</ecNumber>
    </recommendedName>
    <alternativeName>
        <fullName evidence="9">tRNA (guanine(46)-N(7))-methyltransferase</fullName>
    </alternativeName>
    <alternativeName>
        <fullName evidence="9">tRNA(m7G46)-methyltransferase</fullName>
    </alternativeName>
</protein>
<organism evidence="10 11">
    <name type="scientific">Thermoclostridium caenicola</name>
    <dbReference type="NCBI Taxonomy" id="659425"/>
    <lineage>
        <taxon>Bacteria</taxon>
        <taxon>Bacillati</taxon>
        <taxon>Bacillota</taxon>
        <taxon>Clostridia</taxon>
        <taxon>Eubacteriales</taxon>
        <taxon>Oscillospiraceae</taxon>
        <taxon>Thermoclostridium</taxon>
    </lineage>
</organism>
<feature type="binding site" evidence="9">
    <location>
        <begin position="191"/>
        <end position="194"/>
    </location>
    <ligand>
        <name>substrate</name>
    </ligand>
</feature>
<dbReference type="PANTHER" id="PTHR23417">
    <property type="entry name" value="3-DEOXY-D-MANNO-OCTULOSONIC-ACID TRANSFERASE/TRNA GUANINE-N 7 - -METHYLTRANSFERASE"/>
    <property type="match status" value="1"/>
</dbReference>
<sequence length="224" mass="26111">MRLRSIPNAKEMLPTFRNYIQDPRLFKDKWSSYFGNSNEIHLEIGSGKGEFIITLARNNPGINYIAVERCHTIALKFLRKIPESGLPNLAVTSLDADYLEEYLNEGEVSRLYLNFSDPWPKKKHAKRRLTSPRYLRIYERLLKDGGIIEFKTDNRPFFDYSLEQFGESAFEIIAVTYDLYNSDMLEGNVPTEYETRFHNMGTPINKLIARLDKSKIKKDEGVQE</sequence>
<dbReference type="EC" id="2.1.1.33" evidence="9"/>
<comment type="pathway">
    <text evidence="7 9">tRNA modification; N(7)-methylguanine-tRNA biosynthesis.</text>
</comment>
<evidence type="ECO:0000256" key="1">
    <source>
        <dbReference type="ARBA" id="ARBA00000142"/>
    </source>
</evidence>
<feature type="binding site" evidence="9">
    <location>
        <position position="153"/>
    </location>
    <ligand>
        <name>substrate</name>
    </ligand>
</feature>
<keyword evidence="11" id="KW-1185">Reference proteome</keyword>
<evidence type="ECO:0000313" key="10">
    <source>
        <dbReference type="EMBL" id="SHJ52461.1"/>
    </source>
</evidence>
<evidence type="ECO:0000256" key="7">
    <source>
        <dbReference type="ARBA" id="ARBA00060552"/>
    </source>
</evidence>
<keyword evidence="4 9" id="KW-0808">Transferase</keyword>
<feature type="binding site" evidence="9">
    <location>
        <position position="117"/>
    </location>
    <ligand>
        <name>S-adenosyl-L-methionine</name>
        <dbReference type="ChEBI" id="CHEBI:59789"/>
    </ligand>
</feature>
<comment type="catalytic activity">
    <reaction evidence="1 9">
        <text>guanosine(46) in tRNA + S-adenosyl-L-methionine = N(7)-methylguanosine(46) in tRNA + S-adenosyl-L-homocysteine</text>
        <dbReference type="Rhea" id="RHEA:42708"/>
        <dbReference type="Rhea" id="RHEA-COMP:10188"/>
        <dbReference type="Rhea" id="RHEA-COMP:10189"/>
        <dbReference type="ChEBI" id="CHEBI:57856"/>
        <dbReference type="ChEBI" id="CHEBI:59789"/>
        <dbReference type="ChEBI" id="CHEBI:74269"/>
        <dbReference type="ChEBI" id="CHEBI:74480"/>
        <dbReference type="EC" id="2.1.1.33"/>
    </reaction>
</comment>
<feature type="binding site" evidence="9">
    <location>
        <position position="68"/>
    </location>
    <ligand>
        <name>S-adenosyl-L-methionine</name>
        <dbReference type="ChEBI" id="CHEBI:59789"/>
    </ligand>
</feature>
<feature type="binding site" evidence="9">
    <location>
        <position position="121"/>
    </location>
    <ligand>
        <name>substrate</name>
    </ligand>
</feature>
<comment type="function">
    <text evidence="2 9">Catalyzes the formation of N(7)-methylguanine at position 46 (m7G46) in tRNA.</text>
</comment>
<dbReference type="FunFam" id="3.40.50.150:FF:000035">
    <property type="entry name" value="tRNA (guanine-N(7)-)-methyltransferase"/>
    <property type="match status" value="1"/>
</dbReference>
<evidence type="ECO:0000256" key="2">
    <source>
        <dbReference type="ARBA" id="ARBA00003015"/>
    </source>
</evidence>
<dbReference type="UniPathway" id="UPA00989"/>
<dbReference type="PROSITE" id="PS51625">
    <property type="entry name" value="SAM_MT_TRMB"/>
    <property type="match status" value="1"/>
</dbReference>
<evidence type="ECO:0000256" key="8">
    <source>
        <dbReference type="ARBA" id="ARBA00060767"/>
    </source>
</evidence>
<comment type="caution">
    <text evidence="9">Lacks conserved residue(s) required for the propagation of feature annotation.</text>
</comment>
<proteinExistence type="inferred from homology"/>
<evidence type="ECO:0000256" key="3">
    <source>
        <dbReference type="ARBA" id="ARBA00022603"/>
    </source>
</evidence>
<dbReference type="InterPro" id="IPR003358">
    <property type="entry name" value="tRNA_(Gua-N-7)_MeTrfase_Trmb"/>
</dbReference>